<dbReference type="EMBL" id="RBED01000106">
    <property type="protein sequence ID" value="RNL53322.1"/>
    <property type="molecule type" value="Genomic_DNA"/>
</dbReference>
<organism evidence="5 6">
    <name type="scientific">Arthrobacter oryzae</name>
    <dbReference type="NCBI Taxonomy" id="409290"/>
    <lineage>
        <taxon>Bacteria</taxon>
        <taxon>Bacillati</taxon>
        <taxon>Actinomycetota</taxon>
        <taxon>Actinomycetes</taxon>
        <taxon>Micrococcales</taxon>
        <taxon>Micrococcaceae</taxon>
        <taxon>Arthrobacter</taxon>
    </lineage>
</organism>
<dbReference type="OrthoDB" id="9776438at2"/>
<dbReference type="Proteomes" id="UP000273807">
    <property type="component" value="Unassembled WGS sequence"/>
</dbReference>
<dbReference type="PANTHER" id="PTHR30137:SF8">
    <property type="entry name" value="BLR5498 PROTEIN"/>
    <property type="match status" value="1"/>
</dbReference>
<dbReference type="NCBIfam" id="TIGR03858">
    <property type="entry name" value="LLM_2I7G"/>
    <property type="match status" value="1"/>
</dbReference>
<accession>A0A3N0BVB9</accession>
<evidence type="ECO:0000256" key="2">
    <source>
        <dbReference type="ARBA" id="ARBA00023033"/>
    </source>
</evidence>
<sequence length="388" mass="41289">MQNTPEVPSRSSAAGSSAASPPAAGQPAPGPTAPVGAGRVLLGLNTFGDVGVFPDGHAVPHAQVLRQLLEQVELADEVGLHAFGVGEHHRGDFVVSAPEVFLAAAAARTRNIRLGSAVTVLSSDDPIRVFQRFSTVDAIANGRAEVMLGRGSFIESFALFGLDLADYEILFEEKLALFDQVRAQRPVHWEGRTRPAISGLSVYPPLEHHLLPTWIGVGGTPESVLRCAGLRYPIIFAIIGGQPRSFAPLAGLYREAMAQYGHPLQQLATHSPGHVAATDEEAREELFPHWLGMRNRIGAERGWGPGSRAEFEALCAPEGALYVGSPDTVAAKIVLLKKNLGVDRFDLKYSSGTLPHPAMMRSTELFGTEVAPRVAALLTAASSANPVK</sequence>
<evidence type="ECO:0000259" key="4">
    <source>
        <dbReference type="Pfam" id="PF00296"/>
    </source>
</evidence>
<dbReference type="GO" id="GO:0005829">
    <property type="term" value="C:cytosol"/>
    <property type="evidence" value="ECO:0007669"/>
    <property type="project" value="TreeGrafter"/>
</dbReference>
<protein>
    <submittedName>
        <fullName evidence="5">LLM class flavin-dependent oxidoreductase</fullName>
    </submittedName>
</protein>
<dbReference type="Gene3D" id="3.20.20.30">
    <property type="entry name" value="Luciferase-like domain"/>
    <property type="match status" value="1"/>
</dbReference>
<name>A0A3N0BVB9_9MICC</name>
<dbReference type="RefSeq" id="WP_123255772.1">
    <property type="nucleotide sequence ID" value="NZ_RBED01000106.1"/>
</dbReference>
<gene>
    <name evidence="5" type="ORF">D7003_12535</name>
</gene>
<feature type="region of interest" description="Disordered" evidence="3">
    <location>
        <begin position="1"/>
        <end position="32"/>
    </location>
</feature>
<dbReference type="InterPro" id="IPR011251">
    <property type="entry name" value="Luciferase-like_dom"/>
</dbReference>
<dbReference type="InterPro" id="IPR050766">
    <property type="entry name" value="Bact_Lucif_Oxidored"/>
</dbReference>
<feature type="compositionally biased region" description="Low complexity" evidence="3">
    <location>
        <begin position="8"/>
        <end position="32"/>
    </location>
</feature>
<keyword evidence="2" id="KW-0503">Monooxygenase</keyword>
<evidence type="ECO:0000256" key="3">
    <source>
        <dbReference type="SAM" id="MobiDB-lite"/>
    </source>
</evidence>
<evidence type="ECO:0000313" key="5">
    <source>
        <dbReference type="EMBL" id="RNL53322.1"/>
    </source>
</evidence>
<dbReference type="InterPro" id="IPR036661">
    <property type="entry name" value="Luciferase-like_sf"/>
</dbReference>
<feature type="domain" description="Luciferase-like" evidence="4">
    <location>
        <begin position="60"/>
        <end position="343"/>
    </location>
</feature>
<reference evidence="5 6" key="1">
    <citation type="submission" date="2018-10" db="EMBL/GenBank/DDBJ databases">
        <title>Genome sequencing of Arthrobacter oryzae TNB02.</title>
        <authorList>
            <person name="Cho Y.-J."/>
            <person name="Cho A."/>
            <person name="Kim O.-S."/>
        </authorList>
    </citation>
    <scope>NUCLEOTIDE SEQUENCE [LARGE SCALE GENOMIC DNA]</scope>
    <source>
        <strain evidence="5 6">TNB02</strain>
    </source>
</reference>
<proteinExistence type="predicted"/>
<keyword evidence="6" id="KW-1185">Reference proteome</keyword>
<dbReference type="GO" id="GO:0004497">
    <property type="term" value="F:monooxygenase activity"/>
    <property type="evidence" value="ECO:0007669"/>
    <property type="project" value="UniProtKB-KW"/>
</dbReference>
<dbReference type="InterPro" id="IPR022290">
    <property type="entry name" value="LLM_Atu2307-like"/>
</dbReference>
<evidence type="ECO:0000313" key="6">
    <source>
        <dbReference type="Proteomes" id="UP000273807"/>
    </source>
</evidence>
<dbReference type="SUPFAM" id="SSF51679">
    <property type="entry name" value="Bacterial luciferase-like"/>
    <property type="match status" value="1"/>
</dbReference>
<evidence type="ECO:0000256" key="1">
    <source>
        <dbReference type="ARBA" id="ARBA00023002"/>
    </source>
</evidence>
<dbReference type="GO" id="GO:0016705">
    <property type="term" value="F:oxidoreductase activity, acting on paired donors, with incorporation or reduction of molecular oxygen"/>
    <property type="evidence" value="ECO:0007669"/>
    <property type="project" value="InterPro"/>
</dbReference>
<keyword evidence="1" id="KW-0560">Oxidoreductase</keyword>
<dbReference type="AlphaFoldDB" id="A0A3N0BVB9"/>
<dbReference type="PANTHER" id="PTHR30137">
    <property type="entry name" value="LUCIFERASE-LIKE MONOOXYGENASE"/>
    <property type="match status" value="1"/>
</dbReference>
<comment type="caution">
    <text evidence="5">The sequence shown here is derived from an EMBL/GenBank/DDBJ whole genome shotgun (WGS) entry which is preliminary data.</text>
</comment>
<dbReference type="Pfam" id="PF00296">
    <property type="entry name" value="Bac_luciferase"/>
    <property type="match status" value="1"/>
</dbReference>